<name>A0A918XWZ5_9PROT</name>
<comment type="caution">
    <text evidence="3">The sequence shown here is derived from an EMBL/GenBank/DDBJ whole genome shotgun (WGS) entry which is preliminary data.</text>
</comment>
<dbReference type="AlphaFoldDB" id="A0A918XWZ5"/>
<sequence>MFIVMLRFAENRAEAGRHMDGHKAWIARGFADGVFLVVGSLVPGLGGAVVAHATTRADLQARVAADPFVAENVVTAEILEIEPARADERLAFLLNAPAAA</sequence>
<dbReference type="Gene3D" id="3.30.70.1060">
    <property type="entry name" value="Dimeric alpha+beta barrel"/>
    <property type="match status" value="1"/>
</dbReference>
<dbReference type="PANTHER" id="PTHR37828:SF1">
    <property type="entry name" value="YCII-RELATED DOMAIN-CONTAINING PROTEIN"/>
    <property type="match status" value="1"/>
</dbReference>
<evidence type="ECO:0000313" key="4">
    <source>
        <dbReference type="Proteomes" id="UP000630353"/>
    </source>
</evidence>
<organism evidence="3 4">
    <name type="scientific">Thalassobaculum fulvum</name>
    <dbReference type="NCBI Taxonomy" id="1633335"/>
    <lineage>
        <taxon>Bacteria</taxon>
        <taxon>Pseudomonadati</taxon>
        <taxon>Pseudomonadota</taxon>
        <taxon>Alphaproteobacteria</taxon>
        <taxon>Rhodospirillales</taxon>
        <taxon>Thalassobaculaceae</taxon>
        <taxon>Thalassobaculum</taxon>
    </lineage>
</organism>
<feature type="domain" description="YCII-related" evidence="2">
    <location>
        <begin position="2"/>
        <end position="75"/>
    </location>
</feature>
<dbReference type="InterPro" id="IPR011008">
    <property type="entry name" value="Dimeric_a/b-barrel"/>
</dbReference>
<dbReference type="Proteomes" id="UP000630353">
    <property type="component" value="Unassembled WGS sequence"/>
</dbReference>
<comment type="similarity">
    <text evidence="1">Belongs to the YciI family.</text>
</comment>
<dbReference type="InterPro" id="IPR005545">
    <property type="entry name" value="YCII"/>
</dbReference>
<accession>A0A918XWZ5</accession>
<evidence type="ECO:0000256" key="1">
    <source>
        <dbReference type="ARBA" id="ARBA00007689"/>
    </source>
</evidence>
<gene>
    <name evidence="3" type="ORF">GCM10017083_45240</name>
</gene>
<proteinExistence type="inferred from homology"/>
<keyword evidence="4" id="KW-1185">Reference proteome</keyword>
<dbReference type="PANTHER" id="PTHR37828">
    <property type="entry name" value="GSR2449 PROTEIN"/>
    <property type="match status" value="1"/>
</dbReference>
<evidence type="ECO:0000313" key="3">
    <source>
        <dbReference type="EMBL" id="GHD59926.1"/>
    </source>
</evidence>
<reference evidence="3" key="2">
    <citation type="submission" date="2020-09" db="EMBL/GenBank/DDBJ databases">
        <authorList>
            <person name="Sun Q."/>
            <person name="Kim S."/>
        </authorList>
    </citation>
    <scope>NUCLEOTIDE SEQUENCE</scope>
    <source>
        <strain evidence="3">KCTC 42651</strain>
    </source>
</reference>
<dbReference type="SUPFAM" id="SSF54909">
    <property type="entry name" value="Dimeric alpha+beta barrel"/>
    <property type="match status" value="1"/>
</dbReference>
<dbReference type="RefSeq" id="WP_189993919.1">
    <property type="nucleotide sequence ID" value="NZ_BMZS01000011.1"/>
</dbReference>
<dbReference type="EMBL" id="BMZS01000011">
    <property type="protein sequence ID" value="GHD59926.1"/>
    <property type="molecule type" value="Genomic_DNA"/>
</dbReference>
<reference evidence="3" key="1">
    <citation type="journal article" date="2014" name="Int. J. Syst. Evol. Microbiol.">
        <title>Complete genome sequence of Corynebacterium casei LMG S-19264T (=DSM 44701T), isolated from a smear-ripened cheese.</title>
        <authorList>
            <consortium name="US DOE Joint Genome Institute (JGI-PGF)"/>
            <person name="Walter F."/>
            <person name="Albersmeier A."/>
            <person name="Kalinowski J."/>
            <person name="Ruckert C."/>
        </authorList>
    </citation>
    <scope>NUCLEOTIDE SEQUENCE</scope>
    <source>
        <strain evidence="3">KCTC 42651</strain>
    </source>
</reference>
<evidence type="ECO:0000259" key="2">
    <source>
        <dbReference type="Pfam" id="PF03795"/>
    </source>
</evidence>
<protein>
    <recommendedName>
        <fullName evidence="2">YCII-related domain-containing protein</fullName>
    </recommendedName>
</protein>
<dbReference type="Pfam" id="PF03795">
    <property type="entry name" value="YCII"/>
    <property type="match status" value="1"/>
</dbReference>